<dbReference type="WBParaSite" id="ES5_v2.g26409.t1">
    <property type="protein sequence ID" value="ES5_v2.g26409.t1"/>
    <property type="gene ID" value="ES5_v2.g26409"/>
</dbReference>
<organism evidence="1 2">
    <name type="scientific">Panagrolaimus sp. ES5</name>
    <dbReference type="NCBI Taxonomy" id="591445"/>
    <lineage>
        <taxon>Eukaryota</taxon>
        <taxon>Metazoa</taxon>
        <taxon>Ecdysozoa</taxon>
        <taxon>Nematoda</taxon>
        <taxon>Chromadorea</taxon>
        <taxon>Rhabditida</taxon>
        <taxon>Tylenchina</taxon>
        <taxon>Panagrolaimomorpha</taxon>
        <taxon>Panagrolaimoidea</taxon>
        <taxon>Panagrolaimidae</taxon>
        <taxon>Panagrolaimus</taxon>
    </lineage>
</organism>
<dbReference type="Proteomes" id="UP000887579">
    <property type="component" value="Unplaced"/>
</dbReference>
<sequence>MAGEIPQEEKYLKGHYLSHHGVITPGKTTPLRVVFNCSGRMSKNSPSLNDYLEAGPPLMPKIVDVLLRYRMAKIIVMGDVQKAFLQIKVAPQHRQYLRFFWLKNVQEYLKSGFQPTNIKEYQFGVVIFGSKISPFFMNMALVVLFDSMEDKMLGEELKDHTYADNGAVTAETDEEAIYKAETTIAAFASVKMNFRGIMSNSDTVRKHFKVEPTQMSMLGLQWDPSTDILKMDLTAKPSLNSKAITKRVVTAEIGRKYDPLGFVAPVVLRYKTFLQKLWILNIGWDELLPPEMIEQWKLLMDEKISFETTRFNGSPFKNSSTEVHVFVDASMIAYAAVIYLLHKDLDSEAQKVEFLICKTKVTPLKPMSIPRLELSAALLGSKLINHVEKTLPKLIVCKKFLWTDSSAVFYWIQSEKQLKTFVKNRVNAIKEADVNIRHVPTKDNPADLASRGCSIDELKDKKLWGKWTCMAYY</sequence>
<evidence type="ECO:0000313" key="1">
    <source>
        <dbReference type="Proteomes" id="UP000887579"/>
    </source>
</evidence>
<protein>
    <submittedName>
        <fullName evidence="2">Reverse transcriptase domain-containing protein</fullName>
    </submittedName>
</protein>
<evidence type="ECO:0000313" key="2">
    <source>
        <dbReference type="WBParaSite" id="ES5_v2.g26409.t1"/>
    </source>
</evidence>
<accession>A0AC34G9R8</accession>
<proteinExistence type="predicted"/>
<name>A0AC34G9R8_9BILA</name>
<reference evidence="2" key="1">
    <citation type="submission" date="2022-11" db="UniProtKB">
        <authorList>
            <consortium name="WormBaseParasite"/>
        </authorList>
    </citation>
    <scope>IDENTIFICATION</scope>
</reference>